<dbReference type="AlphaFoldDB" id="A0A5M6ZKC2"/>
<sequence>MAAAPDWEAIYRAWLSGEAPEALARRHGVKPATIKQRCGWLDKVFPPSESGRLMARALRLIEQALDAAEAGDWKRAGRILAFVNTLTGRLAQLEKQTMTRHSRKAAETRTASRDAPEHHARPGSAEHKQLVAEFEARLDALSRSIGMGPYRAGGEGGEETA</sequence>
<reference evidence="2 3" key="1">
    <citation type="submission" date="2019-09" db="EMBL/GenBank/DDBJ databases">
        <authorList>
            <person name="Kevbrin V."/>
            <person name="Grouzdev D.S."/>
        </authorList>
    </citation>
    <scope>NUCLEOTIDE SEQUENCE [LARGE SCALE GENOMIC DNA]</scope>
    <source>
        <strain evidence="2 3">G-192</strain>
    </source>
</reference>
<feature type="region of interest" description="Disordered" evidence="1">
    <location>
        <begin position="95"/>
        <end position="128"/>
    </location>
</feature>
<gene>
    <name evidence="2" type="ORF">F1654_04660</name>
</gene>
<dbReference type="Proteomes" id="UP000325122">
    <property type="component" value="Unassembled WGS sequence"/>
</dbReference>
<keyword evidence="3" id="KW-1185">Reference proteome</keyword>
<comment type="caution">
    <text evidence="2">The sequence shown here is derived from an EMBL/GenBank/DDBJ whole genome shotgun (WGS) entry which is preliminary data.</text>
</comment>
<evidence type="ECO:0000313" key="3">
    <source>
        <dbReference type="Proteomes" id="UP000325122"/>
    </source>
</evidence>
<dbReference type="RefSeq" id="WP_150022308.1">
    <property type="nucleotide sequence ID" value="NZ_VWOJ01000001.1"/>
</dbReference>
<protein>
    <submittedName>
        <fullName evidence="2">Uncharacterized protein</fullName>
    </submittedName>
</protein>
<feature type="compositionally biased region" description="Basic and acidic residues" evidence="1">
    <location>
        <begin position="104"/>
        <end position="128"/>
    </location>
</feature>
<dbReference type="EMBL" id="VWOJ01000001">
    <property type="protein sequence ID" value="KAA5805276.1"/>
    <property type="molecule type" value="Genomic_DNA"/>
</dbReference>
<evidence type="ECO:0000313" key="2">
    <source>
        <dbReference type="EMBL" id="KAA5805276.1"/>
    </source>
</evidence>
<accession>A0A5M6ZKC2</accession>
<organism evidence="2 3">
    <name type="scientific">Alkalicaulis satelles</name>
    <dbReference type="NCBI Taxonomy" id="2609175"/>
    <lineage>
        <taxon>Bacteria</taxon>
        <taxon>Pseudomonadati</taxon>
        <taxon>Pseudomonadota</taxon>
        <taxon>Alphaproteobacteria</taxon>
        <taxon>Maricaulales</taxon>
        <taxon>Maricaulaceae</taxon>
        <taxon>Alkalicaulis</taxon>
    </lineage>
</organism>
<proteinExistence type="predicted"/>
<evidence type="ECO:0000256" key="1">
    <source>
        <dbReference type="SAM" id="MobiDB-lite"/>
    </source>
</evidence>
<name>A0A5M6ZKC2_9PROT</name>